<keyword evidence="3" id="KW-1185">Reference proteome</keyword>
<reference evidence="2" key="2">
    <citation type="submission" date="2018-04" db="EMBL/GenBank/DDBJ databases">
        <title>OnivRS2 (Oryza nivara Reference Sequence Version 2).</title>
        <authorList>
            <person name="Zhang J."/>
            <person name="Kudrna D."/>
            <person name="Lee S."/>
            <person name="Talag J."/>
            <person name="Rajasekar S."/>
            <person name="Welchert J."/>
            <person name="Hsing Y.-I."/>
            <person name="Wing R.A."/>
        </authorList>
    </citation>
    <scope>NUCLEOTIDE SEQUENCE [LARGE SCALE GENOMIC DNA]</scope>
    <source>
        <strain evidence="2">SL10</strain>
    </source>
</reference>
<proteinExistence type="predicted"/>
<name>A0A0E0GPK0_ORYNI</name>
<protein>
    <submittedName>
        <fullName evidence="2">Uncharacterized protein</fullName>
    </submittedName>
</protein>
<accession>A0A0E0GPK0</accession>
<dbReference type="Gramene" id="ONIVA03G24540.1">
    <property type="protein sequence ID" value="ONIVA03G24540.1"/>
    <property type="gene ID" value="ONIVA03G24540"/>
</dbReference>
<reference evidence="2" key="1">
    <citation type="submission" date="2015-04" db="UniProtKB">
        <authorList>
            <consortium name="EnsemblPlants"/>
        </authorList>
    </citation>
    <scope>IDENTIFICATION</scope>
    <source>
        <strain evidence="2">SL10</strain>
    </source>
</reference>
<dbReference type="HOGENOM" id="CLU_1534949_0_0_1"/>
<dbReference type="EnsemblPlants" id="ONIVA03G24540.1">
    <property type="protein sequence ID" value="ONIVA03G24540.1"/>
    <property type="gene ID" value="ONIVA03G24540"/>
</dbReference>
<sequence length="175" mass="19044">MLVVLLLVERRRRPMNQRSIHLLYSCIVSLRLDLLIVARLIIIVVPMLAYLGGELGAAQVDGVAPGVPVAFFRLRQVDGELLTLDGLEALEVEGLLGGALSGVGVVGEAAGEGEVVEELGLVPVDGGQVFPRVLEVLLHRVQLRLQQLRRRPRIRAARFLQSLRSISTNTDASKT</sequence>
<keyword evidence="1" id="KW-0812">Transmembrane</keyword>
<evidence type="ECO:0000313" key="3">
    <source>
        <dbReference type="Proteomes" id="UP000006591"/>
    </source>
</evidence>
<keyword evidence="1" id="KW-1133">Transmembrane helix</keyword>
<dbReference type="AlphaFoldDB" id="A0A0E0GPK0"/>
<feature type="transmembrane region" description="Helical" evidence="1">
    <location>
        <begin position="21"/>
        <end position="51"/>
    </location>
</feature>
<dbReference type="Proteomes" id="UP000006591">
    <property type="component" value="Chromosome 3"/>
</dbReference>
<evidence type="ECO:0000256" key="1">
    <source>
        <dbReference type="SAM" id="Phobius"/>
    </source>
</evidence>
<evidence type="ECO:0000313" key="2">
    <source>
        <dbReference type="EnsemblPlants" id="ONIVA03G24540.1"/>
    </source>
</evidence>
<keyword evidence="1" id="KW-0472">Membrane</keyword>
<organism evidence="2">
    <name type="scientific">Oryza nivara</name>
    <name type="common">Indian wild rice</name>
    <name type="synonym">Oryza sativa f. spontanea</name>
    <dbReference type="NCBI Taxonomy" id="4536"/>
    <lineage>
        <taxon>Eukaryota</taxon>
        <taxon>Viridiplantae</taxon>
        <taxon>Streptophyta</taxon>
        <taxon>Embryophyta</taxon>
        <taxon>Tracheophyta</taxon>
        <taxon>Spermatophyta</taxon>
        <taxon>Magnoliopsida</taxon>
        <taxon>Liliopsida</taxon>
        <taxon>Poales</taxon>
        <taxon>Poaceae</taxon>
        <taxon>BOP clade</taxon>
        <taxon>Oryzoideae</taxon>
        <taxon>Oryzeae</taxon>
        <taxon>Oryzinae</taxon>
        <taxon>Oryza</taxon>
    </lineage>
</organism>